<evidence type="ECO:0000313" key="3">
    <source>
        <dbReference type="Proteomes" id="UP000776276"/>
    </source>
</evidence>
<dbReference type="CDD" id="cd16325">
    <property type="entry name" value="LolA"/>
    <property type="match status" value="1"/>
</dbReference>
<keyword evidence="3" id="KW-1185">Reference proteome</keyword>
<dbReference type="EMBL" id="JAHKRT010000002">
    <property type="protein sequence ID" value="MBU3076949.1"/>
    <property type="molecule type" value="Genomic_DNA"/>
</dbReference>
<feature type="chain" id="PRO_5046544353" evidence="1">
    <location>
        <begin position="19"/>
        <end position="201"/>
    </location>
</feature>
<keyword evidence="1" id="KW-0732">Signal</keyword>
<dbReference type="InterPro" id="IPR004564">
    <property type="entry name" value="OM_lipoprot_carrier_LolA-like"/>
</dbReference>
<comment type="caution">
    <text evidence="2">The sequence shown here is derived from an EMBL/GenBank/DDBJ whole genome shotgun (WGS) entry which is preliminary data.</text>
</comment>
<name>A0ABS6BF67_9SPHN</name>
<dbReference type="PANTHER" id="PTHR35869">
    <property type="entry name" value="OUTER-MEMBRANE LIPOPROTEIN CARRIER PROTEIN"/>
    <property type="match status" value="1"/>
</dbReference>
<sequence length="201" mass="21836">MKALPLAALALAATPVLAAPMPELAQVQQHLRVVETMTADFTQTDRNGKSLNGTLTLKRPGRIRFQYQPGVPLLVVGDGKALTMIDYQVKQVSRWPVGDSPLGLLLDPGKDISRFAKVVQTGDANTLMIEGRDPKHPEFGTISVAFSRDQAAPAGLSLQGWSVLDAQGNRSVVRLSGQKFNVAVDDKQFRWRDPRQAGPRG</sequence>
<dbReference type="Pfam" id="PF03548">
    <property type="entry name" value="LolA"/>
    <property type="match status" value="1"/>
</dbReference>
<dbReference type="Proteomes" id="UP000776276">
    <property type="component" value="Unassembled WGS sequence"/>
</dbReference>
<evidence type="ECO:0000256" key="1">
    <source>
        <dbReference type="SAM" id="SignalP"/>
    </source>
</evidence>
<feature type="signal peptide" evidence="1">
    <location>
        <begin position="1"/>
        <end position="18"/>
    </location>
</feature>
<dbReference type="PANTHER" id="PTHR35869:SF1">
    <property type="entry name" value="OUTER-MEMBRANE LIPOPROTEIN CARRIER PROTEIN"/>
    <property type="match status" value="1"/>
</dbReference>
<proteinExistence type="predicted"/>
<protein>
    <submittedName>
        <fullName evidence="2">Outer membrane lipoprotein carrier protein LolA</fullName>
    </submittedName>
</protein>
<organism evidence="2 3">
    <name type="scientific">Sphingomonas quercus</name>
    <dbReference type="NCBI Taxonomy" id="2842451"/>
    <lineage>
        <taxon>Bacteria</taxon>
        <taxon>Pseudomonadati</taxon>
        <taxon>Pseudomonadota</taxon>
        <taxon>Alphaproteobacteria</taxon>
        <taxon>Sphingomonadales</taxon>
        <taxon>Sphingomonadaceae</taxon>
        <taxon>Sphingomonas</taxon>
    </lineage>
</organism>
<evidence type="ECO:0000313" key="2">
    <source>
        <dbReference type="EMBL" id="MBU3076949.1"/>
    </source>
</evidence>
<reference evidence="2 3" key="1">
    <citation type="submission" date="2021-06" db="EMBL/GenBank/DDBJ databases">
        <title>Sphingomonas sp. XMGL2, whole genome shotgun sequencing project.</title>
        <authorList>
            <person name="Zhao G."/>
            <person name="Shen L."/>
        </authorList>
    </citation>
    <scope>NUCLEOTIDE SEQUENCE [LARGE SCALE GENOMIC DNA]</scope>
    <source>
        <strain evidence="2 3">XMGL2</strain>
    </source>
</reference>
<dbReference type="RefSeq" id="WP_216320333.1">
    <property type="nucleotide sequence ID" value="NZ_JAHKRT010000002.1"/>
</dbReference>
<keyword evidence="2" id="KW-0449">Lipoprotein</keyword>
<gene>
    <name evidence="2" type="ORF">KOF26_03635</name>
</gene>
<accession>A0ABS6BF67</accession>